<dbReference type="FunFam" id="3.30.160.60:FF:002287">
    <property type="entry name" value="Uncharacterized protein"/>
    <property type="match status" value="1"/>
</dbReference>
<dbReference type="InterPro" id="IPR036236">
    <property type="entry name" value="Znf_C2H2_sf"/>
</dbReference>
<keyword evidence="4 8" id="KW-0863">Zinc-finger</keyword>
<dbReference type="SMART" id="SM00355">
    <property type="entry name" value="ZnF_C2H2"/>
    <property type="match status" value="7"/>
</dbReference>
<sequence>MTDLGKSQFSTPQGISVTATRYVSAEDQSEFSQVKSRTVRNVFYQSFSPSVRLAWPVRAFLIGLQEVCAPGMQVNPKTNRQRAKPVYTVNRKKTLIKYSLDQHVAKHIGEKPYTCGKCGYRAARKYDLSRHMRTHTGEKRYKCGQCDYSAAIKYNLDQHLAIHTGDKPYTCEECGYRTARRFDLSRHMRVHTGDKPYNVDRRDYSTARKETLEKHLREKHTGDKPYMCEECGYRATQKYRLSNHMKTHTREKPYKSAVKESLEKHLAKHTDEKPYLCEKCGFRTTQTFQLFRHMRTHTGEKPYKCDQCDYSAAQKTNLTNHIAAKHTGEKPYMCGVCGHRTVHKSNLTKHMRTHTGAKPYKCDLSISAPTAAAGLHAFQVVRTANQRYLGVDFFAIHARLPADGLSASENWCRDYQNLCEGFGLRPTGCGEDYAVDGGSNSDPGKVRCVTEYNSDPYISGAIGCPPSEAVSEIARSAFSVRNSARSFGLNTCTDEDNYCRRNISNSEYGLYNTRQAWPGKEDYDVYTVCKGSSAHSNGGCQHFWDGQSTCTCRTGFVLQADGRSCEAGPTALEVLRTKIQDYNGIDFLVIEARLPADGLSNFVTWCMEYKFLCADYGLRPTGCGEDYAV</sequence>
<proteinExistence type="predicted"/>
<feature type="domain" description="C2H2-type" evidence="9">
    <location>
        <begin position="226"/>
        <end position="253"/>
    </location>
</feature>
<dbReference type="FunFam" id="3.30.160.60:FF:002183">
    <property type="entry name" value="Uncharacterized protein"/>
    <property type="match status" value="2"/>
</dbReference>
<dbReference type="InterPro" id="IPR000742">
    <property type="entry name" value="EGF"/>
</dbReference>
<evidence type="ECO:0000313" key="10">
    <source>
        <dbReference type="EMBL" id="EEN58235.1"/>
    </source>
</evidence>
<dbReference type="PROSITE" id="PS01186">
    <property type="entry name" value="EGF_2"/>
    <property type="match status" value="1"/>
</dbReference>
<keyword evidence="6" id="KW-0238">DNA-binding</keyword>
<dbReference type="PROSITE" id="PS50157">
    <property type="entry name" value="ZINC_FINGER_C2H2_2"/>
    <property type="match status" value="7"/>
</dbReference>
<dbReference type="PANTHER" id="PTHR24392">
    <property type="entry name" value="ZINC FINGER PROTEIN"/>
    <property type="match status" value="1"/>
</dbReference>
<name>C3YNC9_BRAFL</name>
<comment type="subcellular location">
    <subcellularLocation>
        <location evidence="1">Nucleus</location>
    </subcellularLocation>
</comment>
<protein>
    <recommendedName>
        <fullName evidence="9">C2H2-type domain-containing protein</fullName>
    </recommendedName>
</protein>
<evidence type="ECO:0000256" key="3">
    <source>
        <dbReference type="ARBA" id="ARBA00022737"/>
    </source>
</evidence>
<feature type="domain" description="C2H2-type" evidence="9">
    <location>
        <begin position="303"/>
        <end position="331"/>
    </location>
</feature>
<dbReference type="Gene3D" id="2.10.25.10">
    <property type="entry name" value="Laminin"/>
    <property type="match status" value="1"/>
</dbReference>
<keyword evidence="7" id="KW-0539">Nucleus</keyword>
<dbReference type="FunFam" id="3.30.160.60:FF:004003">
    <property type="match status" value="1"/>
</dbReference>
<evidence type="ECO:0000256" key="6">
    <source>
        <dbReference type="ARBA" id="ARBA00023125"/>
    </source>
</evidence>
<evidence type="ECO:0000256" key="4">
    <source>
        <dbReference type="ARBA" id="ARBA00022771"/>
    </source>
</evidence>
<dbReference type="GO" id="GO:0003677">
    <property type="term" value="F:DNA binding"/>
    <property type="evidence" value="ECO:0007669"/>
    <property type="project" value="UniProtKB-KW"/>
</dbReference>
<feature type="domain" description="C2H2-type" evidence="9">
    <location>
        <begin position="169"/>
        <end position="196"/>
    </location>
</feature>
<reference evidence="10" key="1">
    <citation type="journal article" date="2008" name="Nature">
        <title>The amphioxus genome and the evolution of the chordate karyotype.</title>
        <authorList>
            <consortium name="US DOE Joint Genome Institute (JGI-PGF)"/>
            <person name="Putnam N.H."/>
            <person name="Butts T."/>
            <person name="Ferrier D.E.K."/>
            <person name="Furlong R.F."/>
            <person name="Hellsten U."/>
            <person name="Kawashima T."/>
            <person name="Robinson-Rechavi M."/>
            <person name="Shoguchi E."/>
            <person name="Terry A."/>
            <person name="Yu J.-K."/>
            <person name="Benito-Gutierrez E.L."/>
            <person name="Dubchak I."/>
            <person name="Garcia-Fernandez J."/>
            <person name="Gibson-Brown J.J."/>
            <person name="Grigoriev I.V."/>
            <person name="Horton A.C."/>
            <person name="de Jong P.J."/>
            <person name="Jurka J."/>
            <person name="Kapitonov V.V."/>
            <person name="Kohara Y."/>
            <person name="Kuroki Y."/>
            <person name="Lindquist E."/>
            <person name="Lucas S."/>
            <person name="Osoegawa K."/>
            <person name="Pennacchio L.A."/>
            <person name="Salamov A.A."/>
            <person name="Satou Y."/>
            <person name="Sauka-Spengler T."/>
            <person name="Schmutz J."/>
            <person name="Shin-I T."/>
            <person name="Toyoda A."/>
            <person name="Bronner-Fraser M."/>
            <person name="Fujiyama A."/>
            <person name="Holland L.Z."/>
            <person name="Holland P.W.H."/>
            <person name="Satoh N."/>
            <person name="Rokhsar D.S."/>
        </authorList>
    </citation>
    <scope>NUCLEOTIDE SEQUENCE [LARGE SCALE GENOMIC DNA]</scope>
    <source>
        <strain evidence="10">S238N-H82</strain>
        <tissue evidence="10">Testes</tissue>
    </source>
</reference>
<evidence type="ECO:0000256" key="1">
    <source>
        <dbReference type="ARBA" id="ARBA00004123"/>
    </source>
</evidence>
<dbReference type="GO" id="GO:0005634">
    <property type="term" value="C:nucleus"/>
    <property type="evidence" value="ECO:0007669"/>
    <property type="project" value="UniProtKB-SubCell"/>
</dbReference>
<dbReference type="PANTHER" id="PTHR24392:SF31">
    <property type="entry name" value="C2H2-TYPE DOMAIN-CONTAINING PROTEIN"/>
    <property type="match status" value="1"/>
</dbReference>
<dbReference type="EMBL" id="GG666533">
    <property type="protein sequence ID" value="EEN58235.1"/>
    <property type="molecule type" value="Genomic_DNA"/>
</dbReference>
<evidence type="ECO:0000256" key="2">
    <source>
        <dbReference type="ARBA" id="ARBA00022723"/>
    </source>
</evidence>
<dbReference type="eggNOG" id="KOG1721">
    <property type="taxonomic scope" value="Eukaryota"/>
</dbReference>
<dbReference type="FunFam" id="3.30.160.60:FF:000928">
    <property type="entry name" value="Uncharacterized protein"/>
    <property type="match status" value="1"/>
</dbReference>
<dbReference type="InParanoid" id="C3YNC9"/>
<dbReference type="GO" id="GO:0008270">
    <property type="term" value="F:zinc ion binding"/>
    <property type="evidence" value="ECO:0007669"/>
    <property type="project" value="UniProtKB-KW"/>
</dbReference>
<gene>
    <name evidence="10" type="ORF">BRAFLDRAFT_76912</name>
</gene>
<evidence type="ECO:0000259" key="9">
    <source>
        <dbReference type="PROSITE" id="PS50157"/>
    </source>
</evidence>
<dbReference type="FunFam" id="2.10.25.10:FF:001082">
    <property type="entry name" value="Signal peptide, CUB domain, EGF-like 2"/>
    <property type="match status" value="1"/>
</dbReference>
<dbReference type="SUPFAM" id="SSF57196">
    <property type="entry name" value="EGF/Laminin"/>
    <property type="match status" value="1"/>
</dbReference>
<dbReference type="AlphaFoldDB" id="C3YNC9"/>
<accession>C3YNC9</accession>
<feature type="domain" description="C2H2-type" evidence="9">
    <location>
        <begin position="275"/>
        <end position="302"/>
    </location>
</feature>
<organism>
    <name type="scientific">Branchiostoma floridae</name>
    <name type="common">Florida lancelet</name>
    <name type="synonym">Amphioxus</name>
    <dbReference type="NCBI Taxonomy" id="7739"/>
    <lineage>
        <taxon>Eukaryota</taxon>
        <taxon>Metazoa</taxon>
        <taxon>Chordata</taxon>
        <taxon>Cephalochordata</taxon>
        <taxon>Leptocardii</taxon>
        <taxon>Amphioxiformes</taxon>
        <taxon>Branchiostomatidae</taxon>
        <taxon>Branchiostoma</taxon>
    </lineage>
</organism>
<keyword evidence="2" id="KW-0479">Metal-binding</keyword>
<keyword evidence="3" id="KW-0677">Repeat</keyword>
<feature type="domain" description="C2H2-type" evidence="9">
    <location>
        <begin position="113"/>
        <end position="140"/>
    </location>
</feature>
<evidence type="ECO:0000256" key="8">
    <source>
        <dbReference type="PROSITE-ProRule" id="PRU00042"/>
    </source>
</evidence>
<keyword evidence="5" id="KW-0862">Zinc</keyword>
<dbReference type="Gene3D" id="3.30.160.60">
    <property type="entry name" value="Classic Zinc Finger"/>
    <property type="match status" value="7"/>
</dbReference>
<dbReference type="FunFam" id="3.30.160.60:FF:002446">
    <property type="entry name" value="Uncharacterized protein"/>
    <property type="match status" value="1"/>
</dbReference>
<dbReference type="SUPFAM" id="SSF57667">
    <property type="entry name" value="beta-beta-alpha zinc fingers"/>
    <property type="match status" value="5"/>
</dbReference>
<dbReference type="Pfam" id="PF00096">
    <property type="entry name" value="zf-C2H2"/>
    <property type="match status" value="6"/>
</dbReference>
<feature type="domain" description="C2H2-type" evidence="9">
    <location>
        <begin position="332"/>
        <end position="359"/>
    </location>
</feature>
<evidence type="ECO:0000256" key="7">
    <source>
        <dbReference type="ARBA" id="ARBA00023242"/>
    </source>
</evidence>
<dbReference type="InterPro" id="IPR013087">
    <property type="entry name" value="Znf_C2H2_type"/>
</dbReference>
<feature type="domain" description="C2H2-type" evidence="9">
    <location>
        <begin position="141"/>
        <end position="168"/>
    </location>
</feature>
<evidence type="ECO:0000256" key="5">
    <source>
        <dbReference type="ARBA" id="ARBA00022833"/>
    </source>
</evidence>
<dbReference type="FunFam" id="3.30.160.60:FF:001581">
    <property type="entry name" value="Uncharacterized protein"/>
    <property type="match status" value="1"/>
</dbReference>